<dbReference type="PANTHER" id="PTHR42804">
    <property type="entry name" value="ALDEHYDE DEHYDROGENASE"/>
    <property type="match status" value="1"/>
</dbReference>
<proteinExistence type="inferred from homology"/>
<evidence type="ECO:0000256" key="3">
    <source>
        <dbReference type="ARBA" id="ARBA00024226"/>
    </source>
</evidence>
<dbReference type="FunFam" id="3.40.309.10:FF:000012">
    <property type="entry name" value="Betaine aldehyde dehydrogenase"/>
    <property type="match status" value="1"/>
</dbReference>
<dbReference type="Pfam" id="PF00171">
    <property type="entry name" value="Aldedh"/>
    <property type="match status" value="1"/>
</dbReference>
<dbReference type="SUPFAM" id="SSF53720">
    <property type="entry name" value="ALDH-like"/>
    <property type="match status" value="1"/>
</dbReference>
<dbReference type="PANTHER" id="PTHR42804:SF1">
    <property type="entry name" value="ALDEHYDE DEHYDROGENASE-RELATED"/>
    <property type="match status" value="1"/>
</dbReference>
<dbReference type="InterPro" id="IPR016161">
    <property type="entry name" value="Ald_DH/histidinol_DH"/>
</dbReference>
<evidence type="ECO:0000313" key="6">
    <source>
        <dbReference type="EMBL" id="CAB4945804.1"/>
    </source>
</evidence>
<comment type="similarity">
    <text evidence="1">Belongs to the aldehyde dehydrogenase family.</text>
</comment>
<dbReference type="InterPro" id="IPR015590">
    <property type="entry name" value="Aldehyde_DH_dom"/>
</dbReference>
<dbReference type="EMBL" id="CAFBNL010000012">
    <property type="protein sequence ID" value="CAB4945804.1"/>
    <property type="molecule type" value="Genomic_DNA"/>
</dbReference>
<dbReference type="FunFam" id="3.40.605.10:FF:000007">
    <property type="entry name" value="NAD/NADP-dependent betaine aldehyde dehydrogenase"/>
    <property type="match status" value="1"/>
</dbReference>
<dbReference type="Gene3D" id="3.40.309.10">
    <property type="entry name" value="Aldehyde Dehydrogenase, Chain A, domain 2"/>
    <property type="match status" value="1"/>
</dbReference>
<name>A0A6J7JUF7_9ZZZZ</name>
<gene>
    <name evidence="6" type="ORF">UFOPK3789_00365</name>
</gene>
<dbReference type="CDD" id="cd07138">
    <property type="entry name" value="ALDH_CddD_SSP0762"/>
    <property type="match status" value="1"/>
</dbReference>
<dbReference type="PROSITE" id="PS00687">
    <property type="entry name" value="ALDEHYDE_DEHYDR_GLU"/>
    <property type="match status" value="1"/>
</dbReference>
<sequence length="527" mass="56407">MKPHQMAPARKLNSECSRGSAGWANECAEYYDGTRQADLSNESNNFPTSGVTMRVYDKIYINGSWVSSSSSETHDVINSSTEEVMATIPEGTAADVDKAVAAAKAAFPAWAATSRDERAKYLQRLSEGLNARLEEIAASVTDEVGTIKFMSQIAQAGLPAAMAHSFVEIAQTYAFEEQVGSSLVVHEPIGVVACITPWNYPLHQVVAKIAPAFAAGCTVVLKPSEVAPITAFILAEILDEIDLPAGVFNLVSGHGTTVGEALVTHPDVAKVSFTGSTRAGKRIMALASEHVKKVTLELGGKSPFIILDDSPVDEAVNAGFQSAYMNGGQTCIAWTRMLVPASRKDEFVAKAKEVAESYAPCDPTGDTFVGVGPMASKVQQERVRAYIQKGIDEGATLVTGGVEQPEEFEKGFYIKPTVFADVTNDMTIAREEIFGPVLSIITYEDEDDAVRIANDTLYGLSAGVYSADKDRALRVARRIDSGLVDINGPQFNLAAPFGGYKESGLGREYGTFGLAEFLETKSIQIPG</sequence>
<evidence type="ECO:0000256" key="2">
    <source>
        <dbReference type="ARBA" id="ARBA00023002"/>
    </source>
</evidence>
<dbReference type="InterPro" id="IPR016163">
    <property type="entry name" value="Ald_DH_C"/>
</dbReference>
<dbReference type="GO" id="GO:0004029">
    <property type="term" value="F:aldehyde dehydrogenase (NAD+) activity"/>
    <property type="evidence" value="ECO:0007669"/>
    <property type="project" value="UniProtKB-EC"/>
</dbReference>
<feature type="domain" description="Aldehyde dehydrogenase" evidence="5">
    <location>
        <begin position="65"/>
        <end position="523"/>
    </location>
</feature>
<dbReference type="EC" id="1.2.1.3" evidence="3"/>
<dbReference type="Gene3D" id="3.40.605.10">
    <property type="entry name" value="Aldehyde Dehydrogenase, Chain A, domain 1"/>
    <property type="match status" value="1"/>
</dbReference>
<dbReference type="InterPro" id="IPR016160">
    <property type="entry name" value="Ald_DH_CS_CYS"/>
</dbReference>
<dbReference type="InterPro" id="IPR016162">
    <property type="entry name" value="Ald_DH_N"/>
</dbReference>
<keyword evidence="2" id="KW-0560">Oxidoreductase</keyword>
<evidence type="ECO:0000256" key="4">
    <source>
        <dbReference type="ARBA" id="ARBA00049194"/>
    </source>
</evidence>
<dbReference type="AlphaFoldDB" id="A0A6J7JUF7"/>
<accession>A0A6J7JUF7</accession>
<protein>
    <recommendedName>
        <fullName evidence="3">aldehyde dehydrogenase (NAD(+))</fullName>
        <ecNumber evidence="3">1.2.1.3</ecNumber>
    </recommendedName>
</protein>
<dbReference type="PROSITE" id="PS00070">
    <property type="entry name" value="ALDEHYDE_DEHYDR_CYS"/>
    <property type="match status" value="1"/>
</dbReference>
<evidence type="ECO:0000256" key="1">
    <source>
        <dbReference type="ARBA" id="ARBA00009986"/>
    </source>
</evidence>
<reference evidence="6" key="1">
    <citation type="submission" date="2020-05" db="EMBL/GenBank/DDBJ databases">
        <authorList>
            <person name="Chiriac C."/>
            <person name="Salcher M."/>
            <person name="Ghai R."/>
            <person name="Kavagutti S V."/>
        </authorList>
    </citation>
    <scope>NUCLEOTIDE SEQUENCE</scope>
</reference>
<evidence type="ECO:0000259" key="5">
    <source>
        <dbReference type="Pfam" id="PF00171"/>
    </source>
</evidence>
<comment type="catalytic activity">
    <reaction evidence="4">
        <text>an aldehyde + NAD(+) + H2O = a carboxylate + NADH + 2 H(+)</text>
        <dbReference type="Rhea" id="RHEA:16185"/>
        <dbReference type="ChEBI" id="CHEBI:15377"/>
        <dbReference type="ChEBI" id="CHEBI:15378"/>
        <dbReference type="ChEBI" id="CHEBI:17478"/>
        <dbReference type="ChEBI" id="CHEBI:29067"/>
        <dbReference type="ChEBI" id="CHEBI:57540"/>
        <dbReference type="ChEBI" id="CHEBI:57945"/>
        <dbReference type="EC" id="1.2.1.3"/>
    </reaction>
</comment>
<organism evidence="6">
    <name type="scientific">freshwater metagenome</name>
    <dbReference type="NCBI Taxonomy" id="449393"/>
    <lineage>
        <taxon>unclassified sequences</taxon>
        <taxon>metagenomes</taxon>
        <taxon>ecological metagenomes</taxon>
    </lineage>
</organism>
<dbReference type="InterPro" id="IPR029510">
    <property type="entry name" value="Ald_DH_CS_GLU"/>
</dbReference>